<organism evidence="6 7">
    <name type="scientific">Tetrahymena thermophila (strain SB210)</name>
    <dbReference type="NCBI Taxonomy" id="312017"/>
    <lineage>
        <taxon>Eukaryota</taxon>
        <taxon>Sar</taxon>
        <taxon>Alveolata</taxon>
        <taxon>Ciliophora</taxon>
        <taxon>Intramacronucleata</taxon>
        <taxon>Oligohymenophorea</taxon>
        <taxon>Hymenostomatida</taxon>
        <taxon>Tetrahymenina</taxon>
        <taxon>Tetrahymenidae</taxon>
        <taxon>Tetrahymena</taxon>
    </lineage>
</organism>
<protein>
    <submittedName>
        <fullName evidence="6">ARP2/3 complex 16 kDa subunit (p16-Arc)</fullName>
    </submittedName>
</protein>
<keyword evidence="5" id="KW-0175">Coiled coil</keyword>
<comment type="subcellular location">
    <subcellularLocation>
        <location evidence="1">Cytoplasm</location>
        <location evidence="1">Cytoskeleton</location>
    </subcellularLocation>
</comment>
<dbReference type="GO" id="GO:0034314">
    <property type="term" value="P:Arp2/3 complex-mediated actin nucleation"/>
    <property type="evidence" value="ECO:0007669"/>
    <property type="project" value="InterPro"/>
</dbReference>
<keyword evidence="3" id="KW-0963">Cytoplasm</keyword>
<dbReference type="RefSeq" id="XP_012651283.1">
    <property type="nucleotide sequence ID" value="XM_012795829.1"/>
</dbReference>
<gene>
    <name evidence="6" type="ORF">TTHERM_000186039</name>
</gene>
<dbReference type="GeneID" id="24437695"/>
<dbReference type="SUPFAM" id="SSF69103">
    <property type="entry name" value="Arp2/3 complex 16 kDa subunit ARPC5"/>
    <property type="match status" value="1"/>
</dbReference>
<evidence type="ECO:0000256" key="4">
    <source>
        <dbReference type="ARBA" id="ARBA00023212"/>
    </source>
</evidence>
<reference evidence="7" key="1">
    <citation type="journal article" date="2006" name="PLoS Biol.">
        <title>Macronuclear genome sequence of the ciliate Tetrahymena thermophila, a model eukaryote.</title>
        <authorList>
            <person name="Eisen J.A."/>
            <person name="Coyne R.S."/>
            <person name="Wu M."/>
            <person name="Wu D."/>
            <person name="Thiagarajan M."/>
            <person name="Wortman J.R."/>
            <person name="Badger J.H."/>
            <person name="Ren Q."/>
            <person name="Amedeo P."/>
            <person name="Jones K.M."/>
            <person name="Tallon L.J."/>
            <person name="Delcher A.L."/>
            <person name="Salzberg S.L."/>
            <person name="Silva J.C."/>
            <person name="Haas B.J."/>
            <person name="Majoros W.H."/>
            <person name="Farzad M."/>
            <person name="Carlton J.M."/>
            <person name="Smith R.K. Jr."/>
            <person name="Garg J."/>
            <person name="Pearlman R.E."/>
            <person name="Karrer K.M."/>
            <person name="Sun L."/>
            <person name="Manning G."/>
            <person name="Elde N.C."/>
            <person name="Turkewitz A.P."/>
            <person name="Asai D.J."/>
            <person name="Wilkes D.E."/>
            <person name="Wang Y."/>
            <person name="Cai H."/>
            <person name="Collins K."/>
            <person name="Stewart B.A."/>
            <person name="Lee S.R."/>
            <person name="Wilamowska K."/>
            <person name="Weinberg Z."/>
            <person name="Ruzzo W.L."/>
            <person name="Wloga D."/>
            <person name="Gaertig J."/>
            <person name="Frankel J."/>
            <person name="Tsao C.-C."/>
            <person name="Gorovsky M.A."/>
            <person name="Keeling P.J."/>
            <person name="Waller R.F."/>
            <person name="Patron N.J."/>
            <person name="Cherry J.M."/>
            <person name="Stover N.A."/>
            <person name="Krieger C.J."/>
            <person name="del Toro C."/>
            <person name="Ryder H.F."/>
            <person name="Williamson S.C."/>
            <person name="Barbeau R.A."/>
            <person name="Hamilton E.P."/>
            <person name="Orias E."/>
        </authorList>
    </citation>
    <scope>NUCLEOTIDE SEQUENCE [LARGE SCALE GENOMIC DNA]</scope>
    <source>
        <strain evidence="7">SB210</strain>
    </source>
</reference>
<proteinExistence type="inferred from homology"/>
<dbReference type="InParanoid" id="W7XK56"/>
<dbReference type="InterPro" id="IPR036743">
    <property type="entry name" value="ARPC5_sf"/>
</dbReference>
<dbReference type="Proteomes" id="UP000009168">
    <property type="component" value="Unassembled WGS sequence"/>
</dbReference>
<sequence>MATQKSNAKQLEAEQEALKAYEEKMTLLKNAANQDVVQKMKIVIDNPPVKSKNQETLEKYVALFHSVLSAAKDRERSIVDALNDQEAVNLYDYINKSFELISSGKCKEDKFLSQKLFKMHAQLVDKFGKSIILKAISRQRSLITPIDNYPTHKDPNLL</sequence>
<evidence type="ECO:0000256" key="2">
    <source>
        <dbReference type="ARBA" id="ARBA00006084"/>
    </source>
</evidence>
<evidence type="ECO:0000256" key="3">
    <source>
        <dbReference type="ARBA" id="ARBA00022490"/>
    </source>
</evidence>
<dbReference type="Pfam" id="PF04699">
    <property type="entry name" value="P16-Arc"/>
    <property type="match status" value="1"/>
</dbReference>
<dbReference type="InterPro" id="IPR006789">
    <property type="entry name" value="ARPC5"/>
</dbReference>
<dbReference type="KEGG" id="tet:TTHERM_000186039"/>
<evidence type="ECO:0000256" key="1">
    <source>
        <dbReference type="ARBA" id="ARBA00004245"/>
    </source>
</evidence>
<name>W7XK56_TETTS</name>
<dbReference type="Gene3D" id="1.25.40.190">
    <property type="entry name" value="Actin-related protein 2/3 complex subunit 5"/>
    <property type="match status" value="1"/>
</dbReference>
<evidence type="ECO:0000313" key="6">
    <source>
        <dbReference type="EMBL" id="EWS76236.1"/>
    </source>
</evidence>
<evidence type="ECO:0000256" key="5">
    <source>
        <dbReference type="SAM" id="Coils"/>
    </source>
</evidence>
<accession>W7XK56</accession>
<dbReference type="GO" id="GO:0005885">
    <property type="term" value="C:Arp2/3 protein complex"/>
    <property type="evidence" value="ECO:0007669"/>
    <property type="project" value="InterPro"/>
</dbReference>
<dbReference type="GO" id="GO:0030833">
    <property type="term" value="P:regulation of actin filament polymerization"/>
    <property type="evidence" value="ECO:0007669"/>
    <property type="project" value="InterPro"/>
</dbReference>
<evidence type="ECO:0000313" key="7">
    <source>
        <dbReference type="Proteomes" id="UP000009168"/>
    </source>
</evidence>
<feature type="coiled-coil region" evidence="5">
    <location>
        <begin position="1"/>
        <end position="31"/>
    </location>
</feature>
<dbReference type="EMBL" id="GG662840">
    <property type="protein sequence ID" value="EWS76236.1"/>
    <property type="molecule type" value="Genomic_DNA"/>
</dbReference>
<keyword evidence="4" id="KW-0206">Cytoskeleton</keyword>
<dbReference type="OrthoDB" id="429520at2759"/>
<dbReference type="AlphaFoldDB" id="W7XK56"/>
<comment type="similarity">
    <text evidence="2">Belongs to the ARPC5 family.</text>
</comment>
<keyword evidence="7" id="KW-1185">Reference proteome</keyword>